<evidence type="ECO:0000313" key="2">
    <source>
        <dbReference type="Proteomes" id="UP000660381"/>
    </source>
</evidence>
<name>A0ABR8J9U3_9NOST</name>
<gene>
    <name evidence="1" type="ORF">H6G68_22330</name>
</gene>
<comment type="caution">
    <text evidence="1">The sequence shown here is derived from an EMBL/GenBank/DDBJ whole genome shotgun (WGS) entry which is preliminary data.</text>
</comment>
<reference evidence="1 2" key="1">
    <citation type="journal article" date="2020" name="ISME J.">
        <title>Comparative genomics reveals insights into cyanobacterial evolution and habitat adaptation.</title>
        <authorList>
            <person name="Chen M.Y."/>
            <person name="Teng W.K."/>
            <person name="Zhao L."/>
            <person name="Hu C.X."/>
            <person name="Zhou Y.K."/>
            <person name="Han B.P."/>
            <person name="Song L.R."/>
            <person name="Shu W.S."/>
        </authorList>
    </citation>
    <scope>NUCLEOTIDE SEQUENCE [LARGE SCALE GENOMIC DNA]</scope>
    <source>
        <strain evidence="1 2">FACHB-362</strain>
    </source>
</reference>
<dbReference type="RefSeq" id="WP_190908613.1">
    <property type="nucleotide sequence ID" value="NZ_JACJTQ010000048.1"/>
</dbReference>
<protein>
    <submittedName>
        <fullName evidence="1">Uncharacterized protein</fullName>
    </submittedName>
</protein>
<organism evidence="1 2">
    <name type="scientific">Anabaena catenula FACHB-362</name>
    <dbReference type="NCBI Taxonomy" id="2692877"/>
    <lineage>
        <taxon>Bacteria</taxon>
        <taxon>Bacillati</taxon>
        <taxon>Cyanobacteriota</taxon>
        <taxon>Cyanophyceae</taxon>
        <taxon>Nostocales</taxon>
        <taxon>Nostocaceae</taxon>
        <taxon>Anabaena</taxon>
    </lineage>
</organism>
<sequence length="158" mass="17433">MQTDYIVPVEVLSAAIGIDKSRIYQLKRDGILPEPKKSGEWDLISCVQNYLAYKLQFNQQTKDSSQADLTAEKTRLTKAQADVQELLIAEKNGILINADEAKQGWSKLVMSCRSKLLGLPTRLAFEVAAESNPTVVQELLTAAVYEALSELGGEDDCI</sequence>
<dbReference type="Proteomes" id="UP000660381">
    <property type="component" value="Unassembled WGS sequence"/>
</dbReference>
<proteinExistence type="predicted"/>
<evidence type="ECO:0000313" key="1">
    <source>
        <dbReference type="EMBL" id="MBD2694447.1"/>
    </source>
</evidence>
<dbReference type="EMBL" id="JACJTQ010000048">
    <property type="protein sequence ID" value="MBD2694447.1"/>
    <property type="molecule type" value="Genomic_DNA"/>
</dbReference>
<keyword evidence="2" id="KW-1185">Reference proteome</keyword>
<accession>A0ABR8J9U3</accession>